<dbReference type="EMBL" id="QHKO01000001">
    <property type="protein sequence ID" value="RAL25456.1"/>
    <property type="molecule type" value="Genomic_DNA"/>
</dbReference>
<keyword evidence="4" id="KW-0479">Metal-binding</keyword>
<dbReference type="Gene3D" id="3.40.50.300">
    <property type="entry name" value="P-loop containing nucleotide triphosphate hydrolases"/>
    <property type="match status" value="1"/>
</dbReference>
<comment type="cofactor">
    <cofactor evidence="1">
        <name>Mg(2+)</name>
        <dbReference type="ChEBI" id="CHEBI:18420"/>
    </cofactor>
</comment>
<dbReference type="AlphaFoldDB" id="A0A328CCK2"/>
<dbReference type="OrthoDB" id="9804921at2"/>
<dbReference type="RefSeq" id="WP_111728628.1">
    <property type="nucleotide sequence ID" value="NZ_QHKO01000001.1"/>
</dbReference>
<keyword evidence="9 10" id="KW-0131">Cell cycle</keyword>
<dbReference type="GO" id="GO:0005525">
    <property type="term" value="F:GTP binding"/>
    <property type="evidence" value="ECO:0007669"/>
    <property type="project" value="UniProtKB-UniRule"/>
</dbReference>
<name>A0A328CCK2_9DELT</name>
<evidence type="ECO:0000256" key="6">
    <source>
        <dbReference type="ARBA" id="ARBA00022842"/>
    </source>
</evidence>
<evidence type="ECO:0000256" key="7">
    <source>
        <dbReference type="ARBA" id="ARBA00023134"/>
    </source>
</evidence>
<accession>A0A328CCK2</accession>
<comment type="function">
    <text evidence="10">Necessary for normal cell division and for the maintenance of normal septation.</text>
</comment>
<evidence type="ECO:0000256" key="3">
    <source>
        <dbReference type="ARBA" id="ARBA00022618"/>
    </source>
</evidence>
<dbReference type="InterPro" id="IPR006073">
    <property type="entry name" value="GTP-bd"/>
</dbReference>
<dbReference type="HAMAP" id="MF_00321">
    <property type="entry name" value="GTPase_EngB"/>
    <property type="match status" value="1"/>
</dbReference>
<keyword evidence="5 10" id="KW-0547">Nucleotide-binding</keyword>
<proteinExistence type="inferred from homology"/>
<dbReference type="InterPro" id="IPR019987">
    <property type="entry name" value="GTP-bd_ribosome_bio_YsxC"/>
</dbReference>
<evidence type="ECO:0000256" key="10">
    <source>
        <dbReference type="HAMAP-Rule" id="MF_00321"/>
    </source>
</evidence>
<dbReference type="GO" id="GO:0005829">
    <property type="term" value="C:cytosol"/>
    <property type="evidence" value="ECO:0007669"/>
    <property type="project" value="TreeGrafter"/>
</dbReference>
<evidence type="ECO:0000256" key="4">
    <source>
        <dbReference type="ARBA" id="ARBA00022723"/>
    </source>
</evidence>
<dbReference type="SUPFAM" id="SSF52540">
    <property type="entry name" value="P-loop containing nucleoside triphosphate hydrolases"/>
    <property type="match status" value="1"/>
</dbReference>
<dbReference type="PANTHER" id="PTHR11649:SF13">
    <property type="entry name" value="ENGB-TYPE G DOMAIN-CONTAINING PROTEIN"/>
    <property type="match status" value="1"/>
</dbReference>
<dbReference type="InterPro" id="IPR030393">
    <property type="entry name" value="G_ENGB_dom"/>
</dbReference>
<dbReference type="PROSITE" id="PS51706">
    <property type="entry name" value="G_ENGB"/>
    <property type="match status" value="1"/>
</dbReference>
<evidence type="ECO:0000256" key="2">
    <source>
        <dbReference type="ARBA" id="ARBA00009638"/>
    </source>
</evidence>
<keyword evidence="3 10" id="KW-0132">Cell division</keyword>
<dbReference type="GO" id="GO:0000917">
    <property type="term" value="P:division septum assembly"/>
    <property type="evidence" value="ECO:0007669"/>
    <property type="project" value="UniProtKB-KW"/>
</dbReference>
<dbReference type="NCBIfam" id="TIGR03598">
    <property type="entry name" value="GTPase_YsxC"/>
    <property type="match status" value="1"/>
</dbReference>
<keyword evidence="7 10" id="KW-0342">GTP-binding</keyword>
<reference evidence="12 13" key="1">
    <citation type="submission" date="2018-05" db="EMBL/GenBank/DDBJ databases">
        <title>Lujinxingia marina gen. nov. sp. nov., a new facultative anaerobic member of the class Deltaproteobacteria, and proposal of Lujinxingaceae fam. nov.</title>
        <authorList>
            <person name="Li C.-M."/>
        </authorList>
    </citation>
    <scope>NUCLEOTIDE SEQUENCE [LARGE SCALE GENOMIC DNA]</scope>
    <source>
        <strain evidence="12 13">B210</strain>
    </source>
</reference>
<evidence type="ECO:0000313" key="12">
    <source>
        <dbReference type="EMBL" id="RAL25456.1"/>
    </source>
</evidence>
<evidence type="ECO:0000256" key="5">
    <source>
        <dbReference type="ARBA" id="ARBA00022741"/>
    </source>
</evidence>
<sequence length="198" mass="21762">MSAIYKVTKAEFIKSGTRPSHFPPPLQPEIAFGGASNVGKSSLINSLVGRNKLVKTSKTPGHTQTINFFNINDELVFVDLPGYGFAKVPLEVKAAWGPMMERYLGGRPTLRAIVCVMDLRRGVRDDDMMLIESAPLFGIQPILVFTKADKFGKNAGQQRLREIARELGCPPGELVLYSSTNGQGGEQLWDRIRQVTGV</sequence>
<evidence type="ECO:0000313" key="13">
    <source>
        <dbReference type="Proteomes" id="UP000249169"/>
    </source>
</evidence>
<keyword evidence="8 10" id="KW-0717">Septation</keyword>
<dbReference type="PANTHER" id="PTHR11649">
    <property type="entry name" value="MSS1/TRME-RELATED GTP-BINDING PROTEIN"/>
    <property type="match status" value="1"/>
</dbReference>
<dbReference type="GO" id="GO:0046872">
    <property type="term" value="F:metal ion binding"/>
    <property type="evidence" value="ECO:0007669"/>
    <property type="project" value="UniProtKB-KW"/>
</dbReference>
<comment type="similarity">
    <text evidence="2 10">Belongs to the TRAFAC class TrmE-Era-EngA-EngB-Septin-like GTPase superfamily. EngB GTPase family.</text>
</comment>
<dbReference type="Proteomes" id="UP000249169">
    <property type="component" value="Unassembled WGS sequence"/>
</dbReference>
<evidence type="ECO:0000256" key="8">
    <source>
        <dbReference type="ARBA" id="ARBA00023210"/>
    </source>
</evidence>
<evidence type="ECO:0000256" key="9">
    <source>
        <dbReference type="ARBA" id="ARBA00023306"/>
    </source>
</evidence>
<dbReference type="CDD" id="cd01876">
    <property type="entry name" value="YihA_EngB"/>
    <property type="match status" value="1"/>
</dbReference>
<dbReference type="Pfam" id="PF01926">
    <property type="entry name" value="MMR_HSR1"/>
    <property type="match status" value="1"/>
</dbReference>
<evidence type="ECO:0000256" key="1">
    <source>
        <dbReference type="ARBA" id="ARBA00001946"/>
    </source>
</evidence>
<protein>
    <recommendedName>
        <fullName evidence="10">Probable GTP-binding protein EngB</fullName>
    </recommendedName>
</protein>
<gene>
    <name evidence="10" type="primary">engB</name>
    <name evidence="12" type="ORF">DL240_04390</name>
</gene>
<feature type="domain" description="EngB-type G" evidence="11">
    <location>
        <begin position="26"/>
        <end position="198"/>
    </location>
</feature>
<keyword evidence="13" id="KW-1185">Reference proteome</keyword>
<evidence type="ECO:0000259" key="11">
    <source>
        <dbReference type="PROSITE" id="PS51706"/>
    </source>
</evidence>
<comment type="caution">
    <text evidence="12">The sequence shown here is derived from an EMBL/GenBank/DDBJ whole genome shotgun (WGS) entry which is preliminary data.</text>
</comment>
<organism evidence="12 13">
    <name type="scientific">Lujinxingia litoralis</name>
    <dbReference type="NCBI Taxonomy" id="2211119"/>
    <lineage>
        <taxon>Bacteria</taxon>
        <taxon>Deltaproteobacteria</taxon>
        <taxon>Bradymonadales</taxon>
        <taxon>Lujinxingiaceae</taxon>
        <taxon>Lujinxingia</taxon>
    </lineage>
</organism>
<dbReference type="InterPro" id="IPR027417">
    <property type="entry name" value="P-loop_NTPase"/>
</dbReference>
<keyword evidence="6" id="KW-0460">Magnesium</keyword>